<proteinExistence type="predicted"/>
<dbReference type="RefSeq" id="WP_129592403.1">
    <property type="nucleotide sequence ID" value="NZ_CP108477.1"/>
</dbReference>
<gene>
    <name evidence="1" type="ORF">SAMN02787118_10173</name>
</gene>
<reference evidence="1 2" key="1">
    <citation type="submission" date="2016-10" db="EMBL/GenBank/DDBJ databases">
        <authorList>
            <person name="de Groot N.N."/>
        </authorList>
    </citation>
    <scope>NUCLEOTIDE SEQUENCE [LARGE SCALE GENOMIC DNA]</scope>
    <source>
        <strain evidence="1 2">OK461</strain>
    </source>
</reference>
<dbReference type="AlphaFoldDB" id="A0A1I1YY70"/>
<evidence type="ECO:0000313" key="1">
    <source>
        <dbReference type="EMBL" id="SFE24242.1"/>
    </source>
</evidence>
<organism evidence="1 2">
    <name type="scientific">Streptomyces mirabilis</name>
    <dbReference type="NCBI Taxonomy" id="68239"/>
    <lineage>
        <taxon>Bacteria</taxon>
        <taxon>Bacillati</taxon>
        <taxon>Actinomycetota</taxon>
        <taxon>Actinomycetes</taxon>
        <taxon>Kitasatosporales</taxon>
        <taxon>Streptomycetaceae</taxon>
        <taxon>Streptomyces</taxon>
    </lineage>
</organism>
<dbReference type="Proteomes" id="UP000181942">
    <property type="component" value="Unassembled WGS sequence"/>
</dbReference>
<sequence length="61" mass="7593">MIRAMWHAWRTGHRPWHEEMFWPGERATVYFCSCGEQFWPLTKEAPYPDWRDNPVRRERAE</sequence>
<evidence type="ECO:0000313" key="2">
    <source>
        <dbReference type="Proteomes" id="UP000181942"/>
    </source>
</evidence>
<name>A0A1I1YY70_9ACTN</name>
<dbReference type="OrthoDB" id="4248470at2"/>
<accession>A0A1I1YY70</accession>
<dbReference type="EMBL" id="FONR01000001">
    <property type="protein sequence ID" value="SFE24242.1"/>
    <property type="molecule type" value="Genomic_DNA"/>
</dbReference>
<protein>
    <submittedName>
        <fullName evidence="1">Uncharacterized protein</fullName>
    </submittedName>
</protein>